<dbReference type="Proteomes" id="UP001500784">
    <property type="component" value="Unassembled WGS sequence"/>
</dbReference>
<protein>
    <recommendedName>
        <fullName evidence="3">Tight adherence protein B</fullName>
    </recommendedName>
</protein>
<comment type="caution">
    <text evidence="1">The sequence shown here is derived from an EMBL/GenBank/DDBJ whole genome shotgun (WGS) entry which is preliminary data.</text>
</comment>
<organism evidence="1 2">
    <name type="scientific">Arthrobacter gandavensis</name>
    <dbReference type="NCBI Taxonomy" id="169960"/>
    <lineage>
        <taxon>Bacteria</taxon>
        <taxon>Bacillati</taxon>
        <taxon>Actinomycetota</taxon>
        <taxon>Actinomycetes</taxon>
        <taxon>Micrococcales</taxon>
        <taxon>Micrococcaceae</taxon>
        <taxon>Arthrobacter</taxon>
    </lineage>
</organism>
<proteinExistence type="predicted"/>
<keyword evidence="2" id="KW-1185">Reference proteome</keyword>
<evidence type="ECO:0000313" key="2">
    <source>
        <dbReference type="Proteomes" id="UP001500784"/>
    </source>
</evidence>
<gene>
    <name evidence="1" type="ORF">GCM10009688_13900</name>
</gene>
<dbReference type="EMBL" id="BAAALV010000002">
    <property type="protein sequence ID" value="GAA1910320.1"/>
    <property type="molecule type" value="Genomic_DNA"/>
</dbReference>
<evidence type="ECO:0000313" key="1">
    <source>
        <dbReference type="EMBL" id="GAA1910320.1"/>
    </source>
</evidence>
<evidence type="ECO:0008006" key="3">
    <source>
        <dbReference type="Google" id="ProtNLM"/>
    </source>
</evidence>
<reference evidence="1 2" key="1">
    <citation type="journal article" date="2019" name="Int. J. Syst. Evol. Microbiol.">
        <title>The Global Catalogue of Microorganisms (GCM) 10K type strain sequencing project: providing services to taxonomists for standard genome sequencing and annotation.</title>
        <authorList>
            <consortium name="The Broad Institute Genomics Platform"/>
            <consortium name="The Broad Institute Genome Sequencing Center for Infectious Disease"/>
            <person name="Wu L."/>
            <person name="Ma J."/>
        </authorList>
    </citation>
    <scope>NUCLEOTIDE SEQUENCE [LARGE SCALE GENOMIC DNA]</scope>
    <source>
        <strain evidence="1 2">JCM 13316</strain>
    </source>
</reference>
<name>A0ABN2P395_9MICC</name>
<accession>A0ABN2P395</accession>
<sequence>MTGLAVAGLLAAAWLLVLKGQSQTARESMQRSLPRRTRLAVRYRVQSWRAQRRTRRPNRVTEDELHRLPLLVHQLAGLLAAGRTPAQLWADAARLHPDADDSLPGNQLSPTLGRAARAALLGISPVPVLRQAAQEASGLHAMLWGDLAACVQASERSGAPLAGILGRYAQGLEAILDSRAARASALSGPQATVRLLAWLPLAGLGLGFLLGTNPLAVLAQNPLGWAAAGTGTVLGLAARFWSRRLLSRAVPQGEGNG</sequence>
<dbReference type="RefSeq" id="WP_152226084.1">
    <property type="nucleotide sequence ID" value="NZ_BAAALV010000002.1"/>
</dbReference>